<comment type="caution">
    <text evidence="7">The sequence shown here is derived from an EMBL/GenBank/DDBJ whole genome shotgun (WGS) entry which is preliminary data.</text>
</comment>
<name>A0A9W4NBY5_9EURO</name>
<gene>
    <name evidence="7" type="ORF">PSALAMII_LOCUS2512</name>
</gene>
<dbReference type="Gene3D" id="3.40.50.1820">
    <property type="entry name" value="alpha/beta hydrolase"/>
    <property type="match status" value="1"/>
</dbReference>
<dbReference type="SUPFAM" id="SSF53474">
    <property type="entry name" value="alpha/beta-Hydrolases"/>
    <property type="match status" value="1"/>
</dbReference>
<comment type="subcellular location">
    <subcellularLocation>
        <location evidence="2">Endoplasmic reticulum</location>
    </subcellularLocation>
    <subcellularLocation>
        <location evidence="3">Membrane</location>
    </subcellularLocation>
    <subcellularLocation>
        <location evidence="1">Mitochondrion</location>
    </subcellularLocation>
</comment>
<sequence>MTVEKIFPVSTDGKWDDLCVDIVAIHGLDEDGVTAWIHPSNGCFWLRDLLPKEGFKARIFTVNYKADATSFFSSSSADRISHHAQTLVEELNAEREHDDSIKRPIIFLCHGLGGLIVKKALIYASTCTSAKMTHLHSVFTSTFGLIFFGTPHEGIEKARWSLLAKGLKGVLKDRSHLIASMEKKSETLQTISQQFSPLLKNFHVHNFWETIETSRSIGSGLIVSYSSAAPPWDDTGRSGLPATHSQMCKFGDREQPGYKLTCGILHRFVKLAGPLIASRHRQSDSFLSAQRGYEATEALSFDIHHDNRPADLKVKPAVNSQNQHFLVSLAVSDNYTGRERLAQGLKEKLLAPNIRQKRFVLYGLGGSGKTQFCLKFASDNRDKYDILPHPKQIAWSHYVENAHTFILSFWGVFWVDASSPKAAEQAFAGLARIGKVEEKLESGLYWLSTQDMPWLLVIDNADDANFDYARYFPLGTKGHILVTSRNPDCKVHATVGFEEFANLEEEDSITLLLRSAILTDLHDPDARATARPIVQALGCLPLALIQAGASIRQNICSLEDYLTVFNSYKRKLFFNGIQQGQGSYEHTVFTTFEVSYNRIRSLTTDEAKAAIEILHVMAFLHFDQIPGTLFEKAWEGFSSHGRIHTLSGLADRIVHIPGDLVTLSSGYGGWFTMFAEGRLPRIFSQTENSWDKLRFRKAIHLLWSYSLILQNVKIGSYSMHPMVQFWARERLQGKAQRIWGKIASQVLSESITAVSDHSEIVYRRCLVPHIDSCLRNDYSDSRKGLEFDNSNMGQFERFATVYAEAGRWNDAAAIQEKIIHTKGDVFGKDSSEALDTMTSLARSYWNSSQAGKALRLQASIFDLSKTKLGPFDPRTLQAMDSLSRTLWLSGSIAKADKLAQQSYEGLAQIMGPDHPFTLSAMHSFGRTRLHLADLKRAQELLLRAWEGRAKMFGATHLDTLETMQDLGMTCLALKEIEEAEKLVSFVLDCRKQLLGNEHAHTLWAINDLAKVYCAQGYAEDAIVLLIPTREIATRTLGVTHIGTTMTIFNLSRAYLLLTQLHKAEIILTELIETEIKALGPKHPDVFSAKIELAEVLMRMGKVHKSEGLCQEAVEGISKLFGLDSPRTIHAMGRKAAICKLGKPQTATISSL</sequence>
<keyword evidence="8" id="KW-1185">Reference proteome</keyword>
<dbReference type="GO" id="GO:0017000">
    <property type="term" value="P:antibiotic biosynthetic process"/>
    <property type="evidence" value="ECO:0007669"/>
    <property type="project" value="UniProtKB-ARBA"/>
</dbReference>
<evidence type="ECO:0000256" key="6">
    <source>
        <dbReference type="ARBA" id="ARBA00023136"/>
    </source>
</evidence>
<organism evidence="7 8">
    <name type="scientific">Penicillium salamii</name>
    <dbReference type="NCBI Taxonomy" id="1612424"/>
    <lineage>
        <taxon>Eukaryota</taxon>
        <taxon>Fungi</taxon>
        <taxon>Dikarya</taxon>
        <taxon>Ascomycota</taxon>
        <taxon>Pezizomycotina</taxon>
        <taxon>Eurotiomycetes</taxon>
        <taxon>Eurotiomycetidae</taxon>
        <taxon>Eurotiales</taxon>
        <taxon>Aspergillaceae</taxon>
        <taxon>Penicillium</taxon>
    </lineage>
</organism>
<evidence type="ECO:0000256" key="5">
    <source>
        <dbReference type="ARBA" id="ARBA00023128"/>
    </source>
</evidence>
<dbReference type="SUPFAM" id="SSF52540">
    <property type="entry name" value="P-loop containing nucleoside triphosphate hydrolases"/>
    <property type="match status" value="1"/>
</dbReference>
<proteinExistence type="predicted"/>
<evidence type="ECO:0008006" key="9">
    <source>
        <dbReference type="Google" id="ProtNLM"/>
    </source>
</evidence>
<dbReference type="InterPro" id="IPR027417">
    <property type="entry name" value="P-loop_NTPase"/>
</dbReference>
<dbReference type="EMBL" id="CAJVPG010000099">
    <property type="protein sequence ID" value="CAG8327476.1"/>
    <property type="molecule type" value="Genomic_DNA"/>
</dbReference>
<dbReference type="InterPro" id="IPR052374">
    <property type="entry name" value="SERAC1"/>
</dbReference>
<dbReference type="PANTHER" id="PTHR48182">
    <property type="entry name" value="PROTEIN SERAC1"/>
    <property type="match status" value="1"/>
</dbReference>
<keyword evidence="5" id="KW-0496">Mitochondrion</keyword>
<dbReference type="Pfam" id="PF13424">
    <property type="entry name" value="TPR_12"/>
    <property type="match status" value="1"/>
</dbReference>
<dbReference type="Pfam" id="PF13374">
    <property type="entry name" value="TPR_10"/>
    <property type="match status" value="2"/>
</dbReference>
<dbReference type="InterPro" id="IPR011990">
    <property type="entry name" value="TPR-like_helical_dom_sf"/>
</dbReference>
<keyword evidence="6" id="KW-0472">Membrane</keyword>
<dbReference type="GO" id="GO:0005783">
    <property type="term" value="C:endoplasmic reticulum"/>
    <property type="evidence" value="ECO:0007669"/>
    <property type="project" value="UniProtKB-SubCell"/>
</dbReference>
<reference evidence="7" key="1">
    <citation type="submission" date="2021-07" db="EMBL/GenBank/DDBJ databases">
        <authorList>
            <person name="Branca A.L. A."/>
        </authorList>
    </citation>
    <scope>NUCLEOTIDE SEQUENCE</scope>
</reference>
<protein>
    <recommendedName>
        <fullName evidence="9">NB-ARC domain-containing protein</fullName>
    </recommendedName>
</protein>
<keyword evidence="4" id="KW-0256">Endoplasmic reticulum</keyword>
<dbReference type="GO" id="GO:0072330">
    <property type="term" value="P:monocarboxylic acid biosynthetic process"/>
    <property type="evidence" value="ECO:0007669"/>
    <property type="project" value="UniProtKB-ARBA"/>
</dbReference>
<dbReference type="AlphaFoldDB" id="A0A9W4NBY5"/>
<evidence type="ECO:0000313" key="7">
    <source>
        <dbReference type="EMBL" id="CAG8327476.1"/>
    </source>
</evidence>
<evidence type="ECO:0000256" key="1">
    <source>
        <dbReference type="ARBA" id="ARBA00004173"/>
    </source>
</evidence>
<dbReference type="SUPFAM" id="SSF48452">
    <property type="entry name" value="TPR-like"/>
    <property type="match status" value="2"/>
</dbReference>
<dbReference type="Gene3D" id="1.25.40.10">
    <property type="entry name" value="Tetratricopeptide repeat domain"/>
    <property type="match status" value="2"/>
</dbReference>
<dbReference type="GO" id="GO:0016020">
    <property type="term" value="C:membrane"/>
    <property type="evidence" value="ECO:0007669"/>
    <property type="project" value="UniProtKB-SubCell"/>
</dbReference>
<dbReference type="Proteomes" id="UP001152649">
    <property type="component" value="Unassembled WGS sequence"/>
</dbReference>
<evidence type="ECO:0000256" key="2">
    <source>
        <dbReference type="ARBA" id="ARBA00004240"/>
    </source>
</evidence>
<evidence type="ECO:0000256" key="4">
    <source>
        <dbReference type="ARBA" id="ARBA00022824"/>
    </source>
</evidence>
<dbReference type="Gene3D" id="3.40.50.300">
    <property type="entry name" value="P-loop containing nucleotide triphosphate hydrolases"/>
    <property type="match status" value="1"/>
</dbReference>
<dbReference type="PANTHER" id="PTHR48182:SF2">
    <property type="entry name" value="PROTEIN SERAC1"/>
    <property type="match status" value="1"/>
</dbReference>
<evidence type="ECO:0000256" key="3">
    <source>
        <dbReference type="ARBA" id="ARBA00004370"/>
    </source>
</evidence>
<dbReference type="InterPro" id="IPR029058">
    <property type="entry name" value="AB_hydrolase_fold"/>
</dbReference>
<dbReference type="OrthoDB" id="5086500at2759"/>
<accession>A0A9W4NBY5</accession>
<dbReference type="GO" id="GO:0005739">
    <property type="term" value="C:mitochondrion"/>
    <property type="evidence" value="ECO:0007669"/>
    <property type="project" value="UniProtKB-SubCell"/>
</dbReference>
<evidence type="ECO:0000313" key="8">
    <source>
        <dbReference type="Proteomes" id="UP001152649"/>
    </source>
</evidence>